<comment type="caution">
    <text evidence="2">The sequence shown here is derived from an EMBL/GenBank/DDBJ whole genome shotgun (WGS) entry which is preliminary data.</text>
</comment>
<accession>A0ABV6V806</accession>
<dbReference type="RefSeq" id="WP_380506394.1">
    <property type="nucleotide sequence ID" value="NZ_JBHEZX010000004.1"/>
</dbReference>
<sequence length="131" mass="14935">MSDEPDNPWVLNVSHQLASGKRFERARIVDDPMIDNQRFLLASSLARPEDIRILGRHRAEELELPQTDFLLFDFKTLARLHFDSSDRTLGVELTEDPTEVLNACQIRDAAWHYAQPARAFAAAMARSQTIS</sequence>
<feature type="domain" description="DUF6879" evidence="1">
    <location>
        <begin position="3"/>
        <end position="121"/>
    </location>
</feature>
<reference evidence="2 3" key="1">
    <citation type="submission" date="2024-09" db="EMBL/GenBank/DDBJ databases">
        <authorList>
            <person name="Lee S.D."/>
        </authorList>
    </citation>
    <scope>NUCLEOTIDE SEQUENCE [LARGE SCALE GENOMIC DNA]</scope>
    <source>
        <strain evidence="2 3">N1-1</strain>
    </source>
</reference>
<keyword evidence="3" id="KW-1185">Reference proteome</keyword>
<evidence type="ECO:0000313" key="3">
    <source>
        <dbReference type="Proteomes" id="UP001592582"/>
    </source>
</evidence>
<organism evidence="2 3">
    <name type="scientific">Streptacidiphilus alkalitolerans</name>
    <dbReference type="NCBI Taxonomy" id="3342712"/>
    <lineage>
        <taxon>Bacteria</taxon>
        <taxon>Bacillati</taxon>
        <taxon>Actinomycetota</taxon>
        <taxon>Actinomycetes</taxon>
        <taxon>Kitasatosporales</taxon>
        <taxon>Streptomycetaceae</taxon>
        <taxon>Streptacidiphilus</taxon>
    </lineage>
</organism>
<evidence type="ECO:0000259" key="1">
    <source>
        <dbReference type="Pfam" id="PF21806"/>
    </source>
</evidence>
<dbReference type="Pfam" id="PF21806">
    <property type="entry name" value="DUF6879"/>
    <property type="match status" value="1"/>
</dbReference>
<evidence type="ECO:0000313" key="2">
    <source>
        <dbReference type="EMBL" id="MFC1409859.1"/>
    </source>
</evidence>
<name>A0ABV6V806_9ACTN</name>
<dbReference type="Proteomes" id="UP001592582">
    <property type="component" value="Unassembled WGS sequence"/>
</dbReference>
<proteinExistence type="predicted"/>
<gene>
    <name evidence="2" type="ORF">ACEZDG_11290</name>
</gene>
<protein>
    <submittedName>
        <fullName evidence="2">DUF6879 family protein</fullName>
    </submittedName>
</protein>
<dbReference type="EMBL" id="JBHEZX010000004">
    <property type="protein sequence ID" value="MFC1409859.1"/>
    <property type="molecule type" value="Genomic_DNA"/>
</dbReference>
<dbReference type="InterPro" id="IPR049244">
    <property type="entry name" value="DUF6879"/>
</dbReference>